<protein>
    <submittedName>
        <fullName evidence="1">Uncharacterized protein</fullName>
    </submittedName>
</protein>
<evidence type="ECO:0000313" key="1">
    <source>
        <dbReference type="EMBL" id="MBF0934193.1"/>
    </source>
</evidence>
<accession>A0A929MNU7</accession>
<sequence length="130" mass="14649">MNDLITSFKGTDGNEYSIDTRISIGTLRKAQQDGHLKKDLLTQMLKRSVKQDSVDVDDMVGAAYVAYSNAGGKMPYSEFLEILPLDFEILGNIFAQMVTGGKPVDVSAYRKEIEKNTKKPNHHHQKRFQN</sequence>
<dbReference type="EMBL" id="JABZFV010000004">
    <property type="protein sequence ID" value="MBF0934193.1"/>
    <property type="molecule type" value="Genomic_DNA"/>
</dbReference>
<name>A0A929MNU7_ABIDE</name>
<proteinExistence type="predicted"/>
<organism evidence="1 2">
    <name type="scientific">Abiotrophia defectiva</name>
    <name type="common">Streptococcus defectivus</name>
    <dbReference type="NCBI Taxonomy" id="46125"/>
    <lineage>
        <taxon>Bacteria</taxon>
        <taxon>Bacillati</taxon>
        <taxon>Bacillota</taxon>
        <taxon>Bacilli</taxon>
        <taxon>Lactobacillales</taxon>
        <taxon>Aerococcaceae</taxon>
        <taxon>Abiotrophia</taxon>
    </lineage>
</organism>
<evidence type="ECO:0000313" key="2">
    <source>
        <dbReference type="Proteomes" id="UP000757900"/>
    </source>
</evidence>
<dbReference type="AlphaFoldDB" id="A0A929MNU7"/>
<comment type="caution">
    <text evidence="1">The sequence shown here is derived from an EMBL/GenBank/DDBJ whole genome shotgun (WGS) entry which is preliminary data.</text>
</comment>
<gene>
    <name evidence="1" type="ORF">HXK00_00945</name>
</gene>
<dbReference type="Proteomes" id="UP000757900">
    <property type="component" value="Unassembled WGS sequence"/>
</dbReference>
<reference evidence="1" key="1">
    <citation type="submission" date="2020-04" db="EMBL/GenBank/DDBJ databases">
        <title>Deep metagenomics examines the oral microbiome during advanced dental caries in children, revealing novel taxa and co-occurrences with host molecules.</title>
        <authorList>
            <person name="Baker J.L."/>
            <person name="Morton J.T."/>
            <person name="Dinis M."/>
            <person name="Alvarez R."/>
            <person name="Tran N.C."/>
            <person name="Knight R."/>
            <person name="Edlund A."/>
        </authorList>
    </citation>
    <scope>NUCLEOTIDE SEQUENCE</scope>
    <source>
        <strain evidence="1">JCVI_23_bin.16</strain>
    </source>
</reference>